<dbReference type="GO" id="GO:0047499">
    <property type="term" value="F:calcium-independent phospholipase A2 activity"/>
    <property type="evidence" value="ECO:0007669"/>
    <property type="project" value="TreeGrafter"/>
</dbReference>
<dbReference type="PANTHER" id="PTHR24185:SF1">
    <property type="entry name" value="CALCIUM-INDEPENDENT PHOSPHOLIPASE A2-GAMMA"/>
    <property type="match status" value="1"/>
</dbReference>
<evidence type="ECO:0000256" key="4">
    <source>
        <dbReference type="PROSITE-ProRule" id="PRU01161"/>
    </source>
</evidence>
<accession>A0A818W466</accession>
<evidence type="ECO:0000256" key="2">
    <source>
        <dbReference type="ARBA" id="ARBA00022963"/>
    </source>
</evidence>
<dbReference type="SUPFAM" id="SSF52151">
    <property type="entry name" value="FabD/lysophospholipase-like"/>
    <property type="match status" value="1"/>
</dbReference>
<dbReference type="EMBL" id="CAJOBB010000633">
    <property type="protein sequence ID" value="CAF3719950.1"/>
    <property type="molecule type" value="Genomic_DNA"/>
</dbReference>
<dbReference type="GO" id="GO:0016020">
    <property type="term" value="C:membrane"/>
    <property type="evidence" value="ECO:0007669"/>
    <property type="project" value="TreeGrafter"/>
</dbReference>
<dbReference type="Gene3D" id="3.40.1090.10">
    <property type="entry name" value="Cytosolic phospholipase A2 catalytic domain"/>
    <property type="match status" value="1"/>
</dbReference>
<dbReference type="PROSITE" id="PS51635">
    <property type="entry name" value="PNPLA"/>
    <property type="match status" value="1"/>
</dbReference>
<gene>
    <name evidence="6" type="ORF">IZO911_LOCUS29776</name>
    <name evidence="7" type="ORF">KXQ929_LOCUS12338</name>
</gene>
<evidence type="ECO:0000259" key="5">
    <source>
        <dbReference type="PROSITE" id="PS51635"/>
    </source>
</evidence>
<feature type="short sequence motif" description="GXSXG" evidence="4">
    <location>
        <begin position="814"/>
        <end position="818"/>
    </location>
</feature>
<dbReference type="GO" id="GO:0019369">
    <property type="term" value="P:arachidonate metabolic process"/>
    <property type="evidence" value="ECO:0007669"/>
    <property type="project" value="TreeGrafter"/>
</dbReference>
<dbReference type="GO" id="GO:0016042">
    <property type="term" value="P:lipid catabolic process"/>
    <property type="evidence" value="ECO:0007669"/>
    <property type="project" value="UniProtKB-UniRule"/>
</dbReference>
<feature type="active site" description="Nucleophile" evidence="4">
    <location>
        <position position="816"/>
    </location>
</feature>
<protein>
    <recommendedName>
        <fullName evidence="5">PNPLA domain-containing protein</fullName>
    </recommendedName>
</protein>
<comment type="caution">
    <text evidence="7">The sequence shown here is derived from an EMBL/GenBank/DDBJ whole genome shotgun (WGS) entry which is preliminary data.</text>
</comment>
<evidence type="ECO:0000313" key="7">
    <source>
        <dbReference type="EMBL" id="CAF3719950.1"/>
    </source>
</evidence>
<dbReference type="Proteomes" id="UP000663868">
    <property type="component" value="Unassembled WGS sequence"/>
</dbReference>
<evidence type="ECO:0000313" key="8">
    <source>
        <dbReference type="Proteomes" id="UP000663868"/>
    </source>
</evidence>
<sequence>MASGNSSVSTYGNQGTTIATNLIGTRYASDLLDKPMLPLTRREDIFINYYRPIPNDNYYYRNVEFSDLANTFDDALNEPIMNRYHYIQRLQKSNLIITKIFAECRGVLEKSIINEVQEYGTEVSKSVENERAAKQKGPNDTFKISNNIDHFFYSTSCCLMNYMFIFTLNNGTIRPFDVKRILSDIDKGDRFRMSRQAQYLKKTVSISKNYLNPESIGFEWGKKFQSALAYYVFFLIINPTLSSSHPLYRHSFNLAKAFITSSNIRSVESDSFRDSPTYSTEIEELLTGINNYETDSSIDSSAAESTVKIKSFHKRSKTFPQEKVQKYSQYSKISPYGRMGTRVDSASLIDSPDYSTEIDELLCKINNYETGSFIDSPLHSTKIKESLNKINNYEIDRLSYIITEFTDETLQTDNLVNINFTLEFSSSAAVLIAQNRSSELFDLYKISIGTFGSGMVSSISSLMENSFHNAMEITEQQQKFKNSFLHLARAVFRSKIDDWNGVNVDLELLNNSNVVNNCYYKELKEKSKEVNDINASILNKQQRIEYLLIRSVLCTSIGQFEDAFTALLDANYMININKSVSSQDDKIISDDFTTESKFESLLEIVNKYLQEHLLYSIHESTEDRKYLSSLEYLSDYFQNLNISIGTCSIKYDEKLLADTFNCYYDALATAKIKRNIGELQSTKFLQILTSLEAFLETLKMFGKQAPFLFNDKIWSNYIESVIKYDDFNENNNEAIPTPHQTPNEHESNIPHDSGLDEIDAQIILPTLDSEARAYYNILSLDGGGIRGIFEAIILMEIERRTGKYIGQLFTCFAGTSTGGILACGLAKRRPMTAKDLLRLYIGPRRFKIFKKRLLSLIQSSIYSSDGIEKVLKAQLPSERLSDCGNHDLIIPTEIHNQGPALFINYANSPERTGLYFYNPHEPNNIFVHRHSCNTLLRDAARCTSAGAPFFPHKTLDINGTAYTFYDGGYRFNRPDHIALKWATTVRQISMDKIFLLSLGNSNAAPTTLPGIRGVPGFICNTAEINEVVAFNDPGDYCRSELGQQYIRISPNIDTTVTMDASDSTTLSLLWEAAWKKITDMDNTNGSFNQLCIELLKRSNLPQQLVGDYPPPERVLYYPTRSMREPETYYEIDALFSSDNNNFDMRHENIPGLLEKLFESHRWPCEDPLQYPILNTYSNHRSLSLAAALGHIPSILHYLRDTRSINRVLTLREVNERDPRQSNGMFKWGWNSFHYAAANGEIIAALALLYSKPLELINLMSVLEESVLIKMIELLDQKTTGLFITGYSPAELANSTGYHLMEEELHNQRLVVERQLCLVIQQRRDWIGTFD</sequence>
<feature type="active site" description="Proton acceptor" evidence="4">
    <location>
        <position position="966"/>
    </location>
</feature>
<proteinExistence type="predicted"/>
<feature type="short sequence motif" description="DGA/G" evidence="4">
    <location>
        <begin position="966"/>
        <end position="968"/>
    </location>
</feature>
<dbReference type="PANTHER" id="PTHR24185">
    <property type="entry name" value="CALCIUM-INDEPENDENT PHOSPHOLIPASE A2-GAMMA"/>
    <property type="match status" value="1"/>
</dbReference>
<dbReference type="InterPro" id="IPR016035">
    <property type="entry name" value="Acyl_Trfase/lysoPLipase"/>
</dbReference>
<keyword evidence="2 4" id="KW-0442">Lipid degradation</keyword>
<reference evidence="7" key="1">
    <citation type="submission" date="2021-02" db="EMBL/GenBank/DDBJ databases">
        <authorList>
            <person name="Nowell W R."/>
        </authorList>
    </citation>
    <scope>NUCLEOTIDE SEQUENCE</scope>
</reference>
<evidence type="ECO:0000256" key="3">
    <source>
        <dbReference type="ARBA" id="ARBA00023098"/>
    </source>
</evidence>
<feature type="domain" description="PNPLA" evidence="5">
    <location>
        <begin position="778"/>
        <end position="979"/>
    </location>
</feature>
<name>A0A818W466_9BILA</name>
<dbReference type="CDD" id="cd07199">
    <property type="entry name" value="Pat17_PNPLA8_PNPLA9_like"/>
    <property type="match status" value="1"/>
</dbReference>
<organism evidence="7 8">
    <name type="scientific">Adineta steineri</name>
    <dbReference type="NCBI Taxonomy" id="433720"/>
    <lineage>
        <taxon>Eukaryota</taxon>
        <taxon>Metazoa</taxon>
        <taxon>Spiralia</taxon>
        <taxon>Gnathifera</taxon>
        <taxon>Rotifera</taxon>
        <taxon>Eurotatoria</taxon>
        <taxon>Bdelloidea</taxon>
        <taxon>Adinetida</taxon>
        <taxon>Adinetidae</taxon>
        <taxon>Adineta</taxon>
    </lineage>
</organism>
<keyword evidence="3 4" id="KW-0443">Lipid metabolism</keyword>
<dbReference type="Proteomes" id="UP000663860">
    <property type="component" value="Unassembled WGS sequence"/>
</dbReference>
<dbReference type="EMBL" id="CAJNOE010000451">
    <property type="protein sequence ID" value="CAF1222246.1"/>
    <property type="molecule type" value="Genomic_DNA"/>
</dbReference>
<evidence type="ECO:0000256" key="1">
    <source>
        <dbReference type="ARBA" id="ARBA00022801"/>
    </source>
</evidence>
<feature type="short sequence motif" description="GXGXXG" evidence="4">
    <location>
        <begin position="782"/>
        <end position="787"/>
    </location>
</feature>
<dbReference type="InterPro" id="IPR002641">
    <property type="entry name" value="PNPLA_dom"/>
</dbReference>
<evidence type="ECO:0000313" key="6">
    <source>
        <dbReference type="EMBL" id="CAF1222246.1"/>
    </source>
</evidence>
<dbReference type="Pfam" id="PF01734">
    <property type="entry name" value="Patatin"/>
    <property type="match status" value="1"/>
</dbReference>
<keyword evidence="1 4" id="KW-0378">Hydrolase</keyword>